<dbReference type="InterPro" id="IPR030395">
    <property type="entry name" value="GP_PDE_dom"/>
</dbReference>
<feature type="domain" description="GP-PDE" evidence="2">
    <location>
        <begin position="30"/>
        <end position="271"/>
    </location>
</feature>
<dbReference type="GO" id="GO:0008889">
    <property type="term" value="F:glycerophosphodiester phosphodiesterase activity"/>
    <property type="evidence" value="ECO:0007669"/>
    <property type="project" value="UniProtKB-EC"/>
</dbReference>
<sequence length="273" mass="30351">MKRILSIFFMTSLFLSLFTVPVLAANGQEITNVAHRGASGHTPENTMVAFDKAFEMKADYIEIDVQMTKDGELVAIHDTTVNRTTNGTGAVGDYTLEEIQQLDAGSWFGEEFAGEQIPTFEEIIDAYRGKIGILIELKSPGLYPGIEEKVADALIERNMHKPNNNKVIIQSFNHESVQTSKELVPNIPHGVLLGLQAAVVTDEQLAAFASYADYFNPNMNAVTDELVERVHAAEMEIWAYTVRSQEQADRLAEHEVDGIVTDFPEYVYDHPGN</sequence>
<dbReference type="PROSITE" id="PS51704">
    <property type="entry name" value="GP_PDE"/>
    <property type="match status" value="1"/>
</dbReference>
<dbReference type="SUPFAM" id="SSF51695">
    <property type="entry name" value="PLC-like phosphodiesterases"/>
    <property type="match status" value="1"/>
</dbReference>
<gene>
    <name evidence="3" type="ORF">J2Z83_002930</name>
</gene>
<keyword evidence="1" id="KW-0732">Signal</keyword>
<evidence type="ECO:0000313" key="3">
    <source>
        <dbReference type="EMBL" id="MBP1970794.1"/>
    </source>
</evidence>
<dbReference type="InterPro" id="IPR017946">
    <property type="entry name" value="PLC-like_Pdiesterase_TIM-brl"/>
</dbReference>
<comment type="caution">
    <text evidence="3">The sequence shown here is derived from an EMBL/GenBank/DDBJ whole genome shotgun (WGS) entry which is preliminary data.</text>
</comment>
<evidence type="ECO:0000259" key="2">
    <source>
        <dbReference type="PROSITE" id="PS51704"/>
    </source>
</evidence>
<feature type="signal peptide" evidence="1">
    <location>
        <begin position="1"/>
        <end position="24"/>
    </location>
</feature>
<dbReference type="Pfam" id="PF03009">
    <property type="entry name" value="GDPD"/>
    <property type="match status" value="1"/>
</dbReference>
<accession>A0ABS4IL99</accession>
<dbReference type="PANTHER" id="PTHR46211:SF1">
    <property type="entry name" value="GLYCEROPHOSPHODIESTER PHOSPHODIESTERASE, CYTOPLASMIC"/>
    <property type="match status" value="1"/>
</dbReference>
<protein>
    <submittedName>
        <fullName evidence="3">Glycerophosphoryl diester phosphodiesterase</fullName>
        <ecNumber evidence="3">3.1.4.46</ecNumber>
    </submittedName>
</protein>
<keyword evidence="3" id="KW-0378">Hydrolase</keyword>
<dbReference type="EMBL" id="JAGGKX010000017">
    <property type="protein sequence ID" value="MBP1970794.1"/>
    <property type="molecule type" value="Genomic_DNA"/>
</dbReference>
<dbReference type="RefSeq" id="WP_209463887.1">
    <property type="nucleotide sequence ID" value="NZ_CP110224.1"/>
</dbReference>
<reference evidence="3 4" key="1">
    <citation type="submission" date="2021-03" db="EMBL/GenBank/DDBJ databases">
        <title>Genomic Encyclopedia of Type Strains, Phase IV (KMG-IV): sequencing the most valuable type-strain genomes for metagenomic binning, comparative biology and taxonomic classification.</title>
        <authorList>
            <person name="Goeker M."/>
        </authorList>
    </citation>
    <scope>NUCLEOTIDE SEQUENCE [LARGE SCALE GENOMIC DNA]</scope>
    <source>
        <strain evidence="3 4">DSM 25609</strain>
    </source>
</reference>
<dbReference type="PANTHER" id="PTHR46211">
    <property type="entry name" value="GLYCEROPHOSPHORYL DIESTER PHOSPHODIESTERASE"/>
    <property type="match status" value="1"/>
</dbReference>
<dbReference type="Proteomes" id="UP001519345">
    <property type="component" value="Unassembled WGS sequence"/>
</dbReference>
<organism evidence="3 4">
    <name type="scientific">Virgibacillus natechei</name>
    <dbReference type="NCBI Taxonomy" id="1216297"/>
    <lineage>
        <taxon>Bacteria</taxon>
        <taxon>Bacillati</taxon>
        <taxon>Bacillota</taxon>
        <taxon>Bacilli</taxon>
        <taxon>Bacillales</taxon>
        <taxon>Bacillaceae</taxon>
        <taxon>Virgibacillus</taxon>
    </lineage>
</organism>
<evidence type="ECO:0000313" key="4">
    <source>
        <dbReference type="Proteomes" id="UP001519345"/>
    </source>
</evidence>
<keyword evidence="4" id="KW-1185">Reference proteome</keyword>
<dbReference type="Gene3D" id="3.20.20.190">
    <property type="entry name" value="Phosphatidylinositol (PI) phosphodiesterase"/>
    <property type="match status" value="1"/>
</dbReference>
<name>A0ABS4IL99_9BACI</name>
<dbReference type="EC" id="3.1.4.46" evidence="3"/>
<feature type="chain" id="PRO_5046503328" evidence="1">
    <location>
        <begin position="25"/>
        <end position="273"/>
    </location>
</feature>
<evidence type="ECO:0000256" key="1">
    <source>
        <dbReference type="SAM" id="SignalP"/>
    </source>
</evidence>
<proteinExistence type="predicted"/>